<keyword evidence="3" id="KW-1185">Reference proteome</keyword>
<dbReference type="Proteomes" id="UP000186817">
    <property type="component" value="Unassembled WGS sequence"/>
</dbReference>
<dbReference type="AlphaFoldDB" id="A0A1Q9EA31"/>
<name>A0A1Q9EA31_SYMMI</name>
<dbReference type="EMBL" id="LSRX01000214">
    <property type="protein sequence ID" value="OLQ04273.1"/>
    <property type="molecule type" value="Genomic_DNA"/>
</dbReference>
<protein>
    <recommendedName>
        <fullName evidence="4">PH domain-containing protein</fullName>
    </recommendedName>
</protein>
<evidence type="ECO:0000256" key="1">
    <source>
        <dbReference type="SAM" id="MobiDB-lite"/>
    </source>
</evidence>
<feature type="compositionally biased region" description="Polar residues" evidence="1">
    <location>
        <begin position="608"/>
        <end position="620"/>
    </location>
</feature>
<sequence length="711" mass="78988">MAGDKDNVIEVSWCRHLLEHAEQDYMSMINSLLIENKQLEELLLLMSQHLDNLAANFVGKDLEGPEAAAAAREAAVQLSPRLEELFDERRELQTLRQERAMLQKQVCEEKMESEELQRKLELALEEASASVISDLRSEDADETSLQARVRTAEASRAQEARNRELTEVRCALVQRRCCSTVARLEAELREVRAQSASTPCRKSESGSLRDGFESVGHTPLREEVQALTDQMDFERDLHDRRRALLERYSSPEKVAETSVAEDGRAIIVEMAARAEGPAQSPRSVASEDEDYNWEGYLERPTDGGDFEKVFVEIRSGKLRVLRSRTSQSLLNEYSLSALAEPATLLKSCPRSFQVRLPEAARFRCVSERRASQWVEAVNSAWRHASQRKVDSSLRAIKRVFTRKKYRVFLAHVPSSMMRIICPNCGEEPQKGQRHVCKTDDASLGLEASGDGPVGPLLQRSHVAAKSQRRTVSCATASSMCASIASLASKNPGLWKSSRTLARCGGEDFVAALIFTAAGLPTWSRDPKRTLLAALCGNVAHEAAKALQNFWRQSRRCTVSVYQPRPPKEPANGCSAYRVDKASTHHGSFPTPKASPKVYFQGEARRGWAQQSVGSEKNSTAPAPGAAKKSNPRPVQSRAVPVNPLQAMKNRLAQQQQDAEDRRLHGLQPLGAKLQAEDARQKLRIVRKGPQVNIRAPKLAGRQPPGSKPALQ</sequence>
<gene>
    <name evidence="2" type="ORF">AK812_SmicGene12693</name>
</gene>
<evidence type="ECO:0000313" key="3">
    <source>
        <dbReference type="Proteomes" id="UP000186817"/>
    </source>
</evidence>
<dbReference type="OrthoDB" id="417003at2759"/>
<evidence type="ECO:0000313" key="2">
    <source>
        <dbReference type="EMBL" id="OLQ04273.1"/>
    </source>
</evidence>
<accession>A0A1Q9EA31</accession>
<organism evidence="2 3">
    <name type="scientific">Symbiodinium microadriaticum</name>
    <name type="common">Dinoflagellate</name>
    <name type="synonym">Zooxanthella microadriatica</name>
    <dbReference type="NCBI Taxonomy" id="2951"/>
    <lineage>
        <taxon>Eukaryota</taxon>
        <taxon>Sar</taxon>
        <taxon>Alveolata</taxon>
        <taxon>Dinophyceae</taxon>
        <taxon>Suessiales</taxon>
        <taxon>Symbiodiniaceae</taxon>
        <taxon>Symbiodinium</taxon>
    </lineage>
</organism>
<proteinExistence type="predicted"/>
<feature type="region of interest" description="Disordered" evidence="1">
    <location>
        <begin position="605"/>
        <end position="636"/>
    </location>
</feature>
<feature type="region of interest" description="Disordered" evidence="1">
    <location>
        <begin position="649"/>
        <end position="711"/>
    </location>
</feature>
<evidence type="ECO:0008006" key="4">
    <source>
        <dbReference type="Google" id="ProtNLM"/>
    </source>
</evidence>
<reference evidence="2 3" key="1">
    <citation type="submission" date="2016-02" db="EMBL/GenBank/DDBJ databases">
        <title>Genome analysis of coral dinoflagellate symbionts highlights evolutionary adaptations to a symbiotic lifestyle.</title>
        <authorList>
            <person name="Aranda M."/>
            <person name="Li Y."/>
            <person name="Liew Y.J."/>
            <person name="Baumgarten S."/>
            <person name="Simakov O."/>
            <person name="Wilson M."/>
            <person name="Piel J."/>
            <person name="Ashoor H."/>
            <person name="Bougouffa S."/>
            <person name="Bajic V.B."/>
            <person name="Ryu T."/>
            <person name="Ravasi T."/>
            <person name="Bayer T."/>
            <person name="Micklem G."/>
            <person name="Kim H."/>
            <person name="Bhak J."/>
            <person name="Lajeunesse T.C."/>
            <person name="Voolstra C.R."/>
        </authorList>
    </citation>
    <scope>NUCLEOTIDE SEQUENCE [LARGE SCALE GENOMIC DNA]</scope>
    <source>
        <strain evidence="2 3">CCMP2467</strain>
    </source>
</reference>
<comment type="caution">
    <text evidence="2">The sequence shown here is derived from an EMBL/GenBank/DDBJ whole genome shotgun (WGS) entry which is preliminary data.</text>
</comment>